<evidence type="ECO:0000313" key="4">
    <source>
        <dbReference type="Proteomes" id="UP001165405"/>
    </source>
</evidence>
<organism evidence="3 4">
    <name type="scientific">Antribacter soli</name>
    <dbReference type="NCBI Taxonomy" id="2910976"/>
    <lineage>
        <taxon>Bacteria</taxon>
        <taxon>Bacillati</taxon>
        <taxon>Actinomycetota</taxon>
        <taxon>Actinomycetes</taxon>
        <taxon>Micrococcales</taxon>
        <taxon>Promicromonosporaceae</taxon>
        <taxon>Antribacter</taxon>
    </lineage>
</organism>
<evidence type="ECO:0000259" key="2">
    <source>
        <dbReference type="Pfam" id="PF13559"/>
    </source>
</evidence>
<keyword evidence="1" id="KW-1133">Transmembrane helix</keyword>
<evidence type="ECO:0000256" key="1">
    <source>
        <dbReference type="SAM" id="Phobius"/>
    </source>
</evidence>
<dbReference type="RefSeq" id="WP_236088612.1">
    <property type="nucleotide sequence ID" value="NZ_JAKGSG010000025.1"/>
</dbReference>
<dbReference type="Pfam" id="PF13559">
    <property type="entry name" value="DUF4129"/>
    <property type="match status" value="1"/>
</dbReference>
<proteinExistence type="predicted"/>
<feature type="transmembrane region" description="Helical" evidence="1">
    <location>
        <begin position="70"/>
        <end position="91"/>
    </location>
</feature>
<protein>
    <submittedName>
        <fullName evidence="3">DUF4129 domain-containing protein</fullName>
    </submittedName>
</protein>
<reference evidence="3" key="1">
    <citation type="submission" date="2022-01" db="EMBL/GenBank/DDBJ databases">
        <title>Antribacter sp. nov., isolated from Guizhou of China.</title>
        <authorList>
            <person name="Chengliang C."/>
            <person name="Ya Z."/>
        </authorList>
    </citation>
    <scope>NUCLEOTIDE SEQUENCE</scope>
    <source>
        <strain evidence="3">KLBMP 9083</strain>
    </source>
</reference>
<feature type="domain" description="Protein-glutamine gamma-glutamyltransferase-like C-terminal" evidence="2">
    <location>
        <begin position="152"/>
        <end position="220"/>
    </location>
</feature>
<dbReference type="InterPro" id="IPR025403">
    <property type="entry name" value="TgpA-like_C"/>
</dbReference>
<sequence length="231" mass="24156">MRLPASVRTGAALLLVALVVVAAAVTSPWRFQIDGAVPVPSISLGAPGASFSPAPEGEEGRQDPGTGIEWLSLVLGVLAVVLLALVGVAIARRLNALNRDSTKLEPDDLDTGDTILDTPDDAVDLPALQDAVTRALLFMDTHPAPRNAVVAAWVALEEEAARQGTDRDPAQTPTEFAGVLLDRTPAPADAVGRLRDLYHLARFTSRPVTPDQAAGARQALADIASALEVRS</sequence>
<keyword evidence="1" id="KW-0472">Membrane</keyword>
<comment type="caution">
    <text evidence="3">The sequence shown here is derived from an EMBL/GenBank/DDBJ whole genome shotgun (WGS) entry which is preliminary data.</text>
</comment>
<dbReference type="Proteomes" id="UP001165405">
    <property type="component" value="Unassembled WGS sequence"/>
</dbReference>
<gene>
    <name evidence="3" type="ORF">L1785_07600</name>
</gene>
<name>A0AA41U6V4_9MICO</name>
<keyword evidence="1" id="KW-0812">Transmembrane</keyword>
<accession>A0AA41U6V4</accession>
<keyword evidence="4" id="KW-1185">Reference proteome</keyword>
<dbReference type="EMBL" id="JAKGSG010000025">
    <property type="protein sequence ID" value="MCF4120841.1"/>
    <property type="molecule type" value="Genomic_DNA"/>
</dbReference>
<dbReference type="AlphaFoldDB" id="A0AA41U6V4"/>
<evidence type="ECO:0000313" key="3">
    <source>
        <dbReference type="EMBL" id="MCF4120841.1"/>
    </source>
</evidence>